<protein>
    <submittedName>
        <fullName evidence="2">Uncharacterized protein</fullName>
    </submittedName>
</protein>
<feature type="region of interest" description="Disordered" evidence="1">
    <location>
        <begin position="43"/>
        <end position="64"/>
    </location>
</feature>
<keyword evidence="3" id="KW-1185">Reference proteome</keyword>
<name>A0ABD0JDZ3_9CAEN</name>
<dbReference type="EMBL" id="JACVVK020000479">
    <property type="protein sequence ID" value="KAK7471757.1"/>
    <property type="molecule type" value="Genomic_DNA"/>
</dbReference>
<dbReference type="AlphaFoldDB" id="A0ABD0JDZ3"/>
<dbReference type="Proteomes" id="UP001519460">
    <property type="component" value="Unassembled WGS sequence"/>
</dbReference>
<comment type="caution">
    <text evidence="2">The sequence shown here is derived from an EMBL/GenBank/DDBJ whole genome shotgun (WGS) entry which is preliminary data.</text>
</comment>
<reference evidence="2 3" key="1">
    <citation type="journal article" date="2023" name="Sci. Data">
        <title>Genome assembly of the Korean intertidal mud-creeper Batillaria attramentaria.</title>
        <authorList>
            <person name="Patra A.K."/>
            <person name="Ho P.T."/>
            <person name="Jun S."/>
            <person name="Lee S.J."/>
            <person name="Kim Y."/>
            <person name="Won Y.J."/>
        </authorList>
    </citation>
    <scope>NUCLEOTIDE SEQUENCE [LARGE SCALE GENOMIC DNA]</scope>
    <source>
        <strain evidence="2">Wonlab-2016</strain>
    </source>
</reference>
<evidence type="ECO:0000313" key="2">
    <source>
        <dbReference type="EMBL" id="KAK7471757.1"/>
    </source>
</evidence>
<proteinExistence type="predicted"/>
<organism evidence="2 3">
    <name type="scientific">Batillaria attramentaria</name>
    <dbReference type="NCBI Taxonomy" id="370345"/>
    <lineage>
        <taxon>Eukaryota</taxon>
        <taxon>Metazoa</taxon>
        <taxon>Spiralia</taxon>
        <taxon>Lophotrochozoa</taxon>
        <taxon>Mollusca</taxon>
        <taxon>Gastropoda</taxon>
        <taxon>Caenogastropoda</taxon>
        <taxon>Sorbeoconcha</taxon>
        <taxon>Cerithioidea</taxon>
        <taxon>Batillariidae</taxon>
        <taxon>Batillaria</taxon>
    </lineage>
</organism>
<evidence type="ECO:0000256" key="1">
    <source>
        <dbReference type="SAM" id="MobiDB-lite"/>
    </source>
</evidence>
<sequence length="94" mass="10097">MDINDSKFSVLMQYLYLPLEITFVTQTLEHLVLAIVADKKASGSPGKIVRRDRTSCDPAVTGSTQHLKVSESPVAKVKKLHGEGSNVITGASGN</sequence>
<accession>A0ABD0JDZ3</accession>
<gene>
    <name evidence="2" type="ORF">BaRGS_00035579</name>
</gene>
<evidence type="ECO:0000313" key="3">
    <source>
        <dbReference type="Proteomes" id="UP001519460"/>
    </source>
</evidence>